<reference evidence="1 2" key="1">
    <citation type="journal article" date="2006" name="Int. J. Syst. Evol. Microbiol.">
        <title>Myroides pelagicus sp. nov., isolated from seawater in Thailand.</title>
        <authorList>
            <person name="Yoon J."/>
            <person name="Maneerat S."/>
            <person name="Kawai F."/>
            <person name="Yokota A."/>
        </authorList>
    </citation>
    <scope>NUCLEOTIDE SEQUENCE [LARGE SCALE GENOMIC DNA]</scope>
    <source>
        <strain evidence="1 2">SM1T</strain>
    </source>
</reference>
<accession>A0A7K1GLZ8</accession>
<proteinExistence type="predicted"/>
<dbReference type="Proteomes" id="UP000488936">
    <property type="component" value="Unassembled WGS sequence"/>
</dbReference>
<dbReference type="OrthoDB" id="1150854at2"/>
<dbReference type="RefSeq" id="WP_155035756.1">
    <property type="nucleotide sequence ID" value="NZ_JAYMMG010000016.1"/>
</dbReference>
<gene>
    <name evidence="1" type="ORF">GJV77_07490</name>
</gene>
<name>A0A7K1GLZ8_9FLAO</name>
<organism evidence="1 2">
    <name type="scientific">Myroides pelagicus</name>
    <dbReference type="NCBI Taxonomy" id="270914"/>
    <lineage>
        <taxon>Bacteria</taxon>
        <taxon>Pseudomonadati</taxon>
        <taxon>Bacteroidota</taxon>
        <taxon>Flavobacteriia</taxon>
        <taxon>Flavobacteriales</taxon>
        <taxon>Flavobacteriaceae</taxon>
        <taxon>Myroides</taxon>
    </lineage>
</organism>
<keyword evidence="2" id="KW-1185">Reference proteome</keyword>
<comment type="caution">
    <text evidence="1">The sequence shown here is derived from an EMBL/GenBank/DDBJ whole genome shotgun (WGS) entry which is preliminary data.</text>
</comment>
<evidence type="ECO:0000313" key="2">
    <source>
        <dbReference type="Proteomes" id="UP000488936"/>
    </source>
</evidence>
<dbReference type="PROSITE" id="PS51257">
    <property type="entry name" value="PROKAR_LIPOPROTEIN"/>
    <property type="match status" value="1"/>
</dbReference>
<protein>
    <submittedName>
        <fullName evidence="1">DUF4302 domain-containing protein</fullName>
    </submittedName>
</protein>
<dbReference type="AlphaFoldDB" id="A0A7K1GLZ8"/>
<sequence>MKRILMHIGVLATVIVSAVSCQSDNFDSKFDENPTERLENRRTELRNELVYSTYGWKMTYFTDDTQLGGFTHLFKFIDDRRVVMASDFFAVGDYNPLQPKESEYKLQLSNTIGLLFTTDNYIHLLGNNSIVPPSREDLYGVGYKGDFEYSYYSSEGHSIYFKTVRDHIGIKFERATQQDWNDLQFNQITSDVLKGKKKLIISNASGETQEYNFSFKWDTRFARIVTPDGQYSVNRNAGVGVGLRKDGIIISPAIDLADGTAVTEFRLEGGSFKAEINGNTVTIL</sequence>
<dbReference type="InterPro" id="IPR025396">
    <property type="entry name" value="DUF4302"/>
</dbReference>
<evidence type="ECO:0000313" key="1">
    <source>
        <dbReference type="EMBL" id="MTH29760.1"/>
    </source>
</evidence>
<dbReference type="Pfam" id="PF14135">
    <property type="entry name" value="DUF4302"/>
    <property type="match status" value="1"/>
</dbReference>
<dbReference type="EMBL" id="WMJY01000013">
    <property type="protein sequence ID" value="MTH29760.1"/>
    <property type="molecule type" value="Genomic_DNA"/>
</dbReference>